<feature type="transmembrane region" description="Helical" evidence="5">
    <location>
        <begin position="176"/>
        <end position="194"/>
    </location>
</feature>
<dbReference type="InterPro" id="IPR011701">
    <property type="entry name" value="MFS"/>
</dbReference>
<feature type="transmembrane region" description="Helical" evidence="5">
    <location>
        <begin position="42"/>
        <end position="68"/>
    </location>
</feature>
<name>A0ABS5TMN0_9ACTN</name>
<evidence type="ECO:0000256" key="1">
    <source>
        <dbReference type="ARBA" id="ARBA00004651"/>
    </source>
</evidence>
<feature type="transmembrane region" description="Helical" evidence="5">
    <location>
        <begin position="324"/>
        <end position="342"/>
    </location>
</feature>
<dbReference type="InterPro" id="IPR020846">
    <property type="entry name" value="MFS_dom"/>
</dbReference>
<dbReference type="PANTHER" id="PTHR23528:SF1">
    <property type="entry name" value="MAJOR FACILITATOR SUPERFAMILY (MFS) PROFILE DOMAIN-CONTAINING PROTEIN"/>
    <property type="match status" value="1"/>
</dbReference>
<evidence type="ECO:0000313" key="8">
    <source>
        <dbReference type="Proteomes" id="UP001197247"/>
    </source>
</evidence>
<evidence type="ECO:0000313" key="7">
    <source>
        <dbReference type="EMBL" id="MBT0771446.1"/>
    </source>
</evidence>
<feature type="transmembrane region" description="Helical" evidence="5">
    <location>
        <begin position="121"/>
        <end position="145"/>
    </location>
</feature>
<dbReference type="InterPro" id="IPR036259">
    <property type="entry name" value="MFS_trans_sf"/>
</dbReference>
<dbReference type="Proteomes" id="UP001197247">
    <property type="component" value="Unassembled WGS sequence"/>
</dbReference>
<evidence type="ECO:0000256" key="2">
    <source>
        <dbReference type="ARBA" id="ARBA00022692"/>
    </source>
</evidence>
<sequence length="440" mass="46610">MSDLHAPTSPPLVAPGGLLARIRPSNPHGAEPTEPVSGWFMFIYFFAQVAAWVGILTPVVVTIALRVSEITTAAERATQLGYVLSVGAFGCMVAAPIAGTLSDRTTSRWGRRRPHIVAGGAFLLLGLTIIAFSPNMWLLGLGWLICQVGSQFNQAAMNAILPDVVPEGQRGRMSGLLGLSATLAMMLGTWVTQYTTGSTIAMFLVPWLLIPIGYGLLLAVFPDTPADRATVGRFRAKDLALSFWINPVRYPDFSFALLSRLLVFVGTAFLTTYQAYFLSDHLNVSTSELASFVFFSTTVTAVITVFISITGGWLSDRLSRRKPFVGVAALIVSAGLVLIGTSDTFNQFIVGAAVTSLGQGLYYSVDIAVAAAVIPKDEGAAKAMGVFQIANSLPQSLAPAIAPLFLAIGGTGQNYQAVFFAGVVFAILGALALLPVRGVK</sequence>
<feature type="domain" description="Major facilitator superfamily (MFS) profile" evidence="6">
    <location>
        <begin position="43"/>
        <end position="440"/>
    </location>
</feature>
<dbReference type="RefSeq" id="WP_214157770.1">
    <property type="nucleotide sequence ID" value="NZ_JAHBAY010000009.1"/>
</dbReference>
<feature type="transmembrane region" description="Helical" evidence="5">
    <location>
        <begin position="80"/>
        <end position="101"/>
    </location>
</feature>
<feature type="transmembrane region" description="Helical" evidence="5">
    <location>
        <begin position="200"/>
        <end position="221"/>
    </location>
</feature>
<evidence type="ECO:0000256" key="5">
    <source>
        <dbReference type="SAM" id="Phobius"/>
    </source>
</evidence>
<keyword evidence="3 5" id="KW-1133">Transmembrane helix</keyword>
<feature type="transmembrane region" description="Helical" evidence="5">
    <location>
        <begin position="348"/>
        <end position="374"/>
    </location>
</feature>
<feature type="transmembrane region" description="Helical" evidence="5">
    <location>
        <begin position="386"/>
        <end position="409"/>
    </location>
</feature>
<protein>
    <submittedName>
        <fullName evidence="7">MFS transporter</fullName>
    </submittedName>
</protein>
<keyword evidence="8" id="KW-1185">Reference proteome</keyword>
<comment type="subcellular location">
    <subcellularLocation>
        <location evidence="1">Cell membrane</location>
        <topology evidence="1">Multi-pass membrane protein</topology>
    </subcellularLocation>
</comment>
<keyword evidence="4 5" id="KW-0472">Membrane</keyword>
<gene>
    <name evidence="7" type="ORF">KIH74_21090</name>
</gene>
<evidence type="ECO:0000256" key="4">
    <source>
        <dbReference type="ARBA" id="ARBA00023136"/>
    </source>
</evidence>
<dbReference type="PROSITE" id="PS50850">
    <property type="entry name" value="MFS"/>
    <property type="match status" value="1"/>
</dbReference>
<dbReference type="PANTHER" id="PTHR23528">
    <property type="match status" value="1"/>
</dbReference>
<evidence type="ECO:0000256" key="3">
    <source>
        <dbReference type="ARBA" id="ARBA00022989"/>
    </source>
</evidence>
<organism evidence="7 8">
    <name type="scientific">Kineosporia corallincola</name>
    <dbReference type="NCBI Taxonomy" id="2835133"/>
    <lineage>
        <taxon>Bacteria</taxon>
        <taxon>Bacillati</taxon>
        <taxon>Actinomycetota</taxon>
        <taxon>Actinomycetes</taxon>
        <taxon>Kineosporiales</taxon>
        <taxon>Kineosporiaceae</taxon>
        <taxon>Kineosporia</taxon>
    </lineage>
</organism>
<dbReference type="SUPFAM" id="SSF103473">
    <property type="entry name" value="MFS general substrate transporter"/>
    <property type="match status" value="1"/>
</dbReference>
<dbReference type="Pfam" id="PF13347">
    <property type="entry name" value="MFS_2"/>
    <property type="match status" value="1"/>
</dbReference>
<dbReference type="Pfam" id="PF07690">
    <property type="entry name" value="MFS_1"/>
    <property type="match status" value="1"/>
</dbReference>
<feature type="transmembrane region" description="Helical" evidence="5">
    <location>
        <begin position="289"/>
        <end position="312"/>
    </location>
</feature>
<keyword evidence="2 5" id="KW-0812">Transmembrane</keyword>
<proteinExistence type="predicted"/>
<comment type="caution">
    <text evidence="7">The sequence shown here is derived from an EMBL/GenBank/DDBJ whole genome shotgun (WGS) entry which is preliminary data.</text>
</comment>
<dbReference type="Gene3D" id="1.20.1250.20">
    <property type="entry name" value="MFS general substrate transporter like domains"/>
    <property type="match status" value="2"/>
</dbReference>
<evidence type="ECO:0000259" key="6">
    <source>
        <dbReference type="PROSITE" id="PS50850"/>
    </source>
</evidence>
<dbReference type="EMBL" id="JAHBAY010000009">
    <property type="protein sequence ID" value="MBT0771446.1"/>
    <property type="molecule type" value="Genomic_DNA"/>
</dbReference>
<reference evidence="7 8" key="1">
    <citation type="submission" date="2021-05" db="EMBL/GenBank/DDBJ databases">
        <title>Kineosporia and Streptomyces sp. nov. two new marine actinobacteria isolated from Coral.</title>
        <authorList>
            <person name="Buangrab K."/>
            <person name="Sutthacheep M."/>
            <person name="Yeemin T."/>
            <person name="Harunari E."/>
            <person name="Igarashi Y."/>
            <person name="Kanchanasin P."/>
            <person name="Tanasupawat S."/>
            <person name="Phongsopitanun W."/>
        </authorList>
    </citation>
    <scope>NUCLEOTIDE SEQUENCE [LARGE SCALE GENOMIC DNA]</scope>
    <source>
        <strain evidence="7 8">J2-2</strain>
    </source>
</reference>
<feature type="transmembrane region" description="Helical" evidence="5">
    <location>
        <begin position="415"/>
        <end position="436"/>
    </location>
</feature>
<accession>A0ABS5TMN0</accession>
<feature type="transmembrane region" description="Helical" evidence="5">
    <location>
        <begin position="257"/>
        <end position="277"/>
    </location>
</feature>